<comment type="caution">
    <text evidence="4">The sequence shown here is derived from an EMBL/GenBank/DDBJ whole genome shotgun (WGS) entry which is preliminary data.</text>
</comment>
<reference evidence="4 5" key="1">
    <citation type="submission" date="2018-07" db="EMBL/GenBank/DDBJ databases">
        <title>Halomonas rutogse sp. nov., isolated from Lake TangqianCo on Tibetan Plateau.</title>
        <authorList>
            <person name="Lu H."/>
            <person name="Xing P."/>
            <person name="Wu Q."/>
        </authorList>
    </citation>
    <scope>NUCLEOTIDE SEQUENCE [LARGE SCALE GENOMIC DNA]</scope>
    <source>
        <strain evidence="4 5">TQ8S</strain>
    </source>
</reference>
<feature type="compositionally biased region" description="Basic and acidic residues" evidence="2">
    <location>
        <begin position="465"/>
        <end position="477"/>
    </location>
</feature>
<dbReference type="Proteomes" id="UP000253204">
    <property type="component" value="Unassembled WGS sequence"/>
</dbReference>
<feature type="compositionally biased region" description="Basic residues" evidence="2">
    <location>
        <begin position="441"/>
        <end position="453"/>
    </location>
</feature>
<evidence type="ECO:0000256" key="1">
    <source>
        <dbReference type="ARBA" id="ARBA00023125"/>
    </source>
</evidence>
<name>A0A368TPW8_9GAMM</name>
<evidence type="ECO:0000256" key="2">
    <source>
        <dbReference type="SAM" id="MobiDB-lite"/>
    </source>
</evidence>
<dbReference type="OrthoDB" id="5915636at2"/>
<dbReference type="RefSeq" id="WP_114488263.1">
    <property type="nucleotide sequence ID" value="NZ_QPIJ01000061.1"/>
</dbReference>
<sequence>MALAWNHCPVYATRSLMAQRGFSLSISDRLSSRQATAFAQWIGGANVLRNCKVREYRDLLAQGRGTEINQAYAPIKQAPDVAFLKDIPPQILRNAASSAYADAEAARKGISRFPKVKGRNKKRSGIITQELFDRQPVASDKTQVTIYDSATRKRTKLFSITVPYSSASLSKQFIISRQGRSFTFSGPLDDGQTCPDNEALLNDVAYLDDDKLLGYITGLDGGVARPLQACNGTIFDYTPEEKRQLRRHNDRIKRLQAALSGKKRRNGNKSRRCASNNQRHLANQISTLHGKIHRLRRNFAHRVSRSVVETSCEIICVEDLKLKAMTRRAKKKTQGRQNLKNGARAKSGLNRSLNNVGLGQIYTLIKYKANARNKGFLKINPAYTSKECHACGSRNTERPTQAGFHCLACGLKANADENAARNIAKRGVRDIKSGAFAAKAKPRKTIARRRKKHLESDLPLVGERPSGKKSESREDGLARLAASHVSMVETSGISPETSGSLHLPHVEAAPLSTTKVDPSG</sequence>
<dbReference type="Pfam" id="PF07282">
    <property type="entry name" value="Cas12f1-like_TNB"/>
    <property type="match status" value="1"/>
</dbReference>
<keyword evidence="5" id="KW-1185">Reference proteome</keyword>
<feature type="compositionally biased region" description="Polar residues" evidence="2">
    <location>
        <begin position="511"/>
        <end position="520"/>
    </location>
</feature>
<evidence type="ECO:0000259" key="3">
    <source>
        <dbReference type="Pfam" id="PF07282"/>
    </source>
</evidence>
<protein>
    <recommendedName>
        <fullName evidence="3">Cas12f1-like TNB domain-containing protein</fullName>
    </recommendedName>
</protein>
<feature type="domain" description="Cas12f1-like TNB" evidence="3">
    <location>
        <begin position="359"/>
        <end position="423"/>
    </location>
</feature>
<keyword evidence="1" id="KW-0238">DNA-binding</keyword>
<dbReference type="NCBIfam" id="NF040570">
    <property type="entry name" value="guided_TnpB"/>
    <property type="match status" value="1"/>
</dbReference>
<gene>
    <name evidence="4" type="ORF">DU506_18020</name>
</gene>
<feature type="region of interest" description="Disordered" evidence="2">
    <location>
        <begin position="328"/>
        <end position="350"/>
    </location>
</feature>
<organism evidence="4 5">
    <name type="scientific">Vreelandella rituensis</name>
    <dbReference type="NCBI Taxonomy" id="2282306"/>
    <lineage>
        <taxon>Bacteria</taxon>
        <taxon>Pseudomonadati</taxon>
        <taxon>Pseudomonadota</taxon>
        <taxon>Gammaproteobacteria</taxon>
        <taxon>Oceanospirillales</taxon>
        <taxon>Halomonadaceae</taxon>
        <taxon>Vreelandella</taxon>
    </lineage>
</organism>
<dbReference type="GO" id="GO:0003677">
    <property type="term" value="F:DNA binding"/>
    <property type="evidence" value="ECO:0007669"/>
    <property type="project" value="UniProtKB-KW"/>
</dbReference>
<feature type="region of interest" description="Disordered" evidence="2">
    <location>
        <begin position="441"/>
        <end position="520"/>
    </location>
</feature>
<feature type="compositionally biased region" description="Polar residues" evidence="2">
    <location>
        <begin position="488"/>
        <end position="500"/>
    </location>
</feature>
<evidence type="ECO:0000313" key="5">
    <source>
        <dbReference type="Proteomes" id="UP000253204"/>
    </source>
</evidence>
<dbReference type="AlphaFoldDB" id="A0A368TPW8"/>
<proteinExistence type="predicted"/>
<accession>A0A368TPW8</accession>
<dbReference type="InterPro" id="IPR010095">
    <property type="entry name" value="Cas12f1-like_TNB"/>
</dbReference>
<dbReference type="EMBL" id="QPIJ01000061">
    <property type="protein sequence ID" value="RCV86684.1"/>
    <property type="molecule type" value="Genomic_DNA"/>
</dbReference>
<evidence type="ECO:0000313" key="4">
    <source>
        <dbReference type="EMBL" id="RCV86684.1"/>
    </source>
</evidence>